<name>A0AAX1Q6A8_9BACI</name>
<evidence type="ECO:0000259" key="2">
    <source>
        <dbReference type="Pfam" id="PF09922"/>
    </source>
</evidence>
<accession>A0AAX1Q6A8</accession>
<keyword evidence="1" id="KW-0472">Membrane</keyword>
<feature type="transmembrane region" description="Helical" evidence="1">
    <location>
        <begin position="15"/>
        <end position="47"/>
    </location>
</feature>
<keyword evidence="1" id="KW-0812">Transmembrane</keyword>
<evidence type="ECO:0000313" key="4">
    <source>
        <dbReference type="Proteomes" id="UP000250174"/>
    </source>
</evidence>
<sequence>MRKGGEDVRLPKNKLLGLLIVFTGISILLNIVHLAGLLAGPLFLFMVGAFFLRYSNRIIGIGFLGLSAVVAFQNIFSINLAGLAVAAAFIYVGYRLLSGKKMWKTREKQENCKKKGFFSKKGKEPISFQKEEQVYKEDIHVRGIPYQNSLLGDFRLINHQFDLKDLNLSHLIGDVKIDLSKAIVPVGENAIVISGLIGDVDIYVPYDLEVSVTTTNLFGKTKVFHYEQSGFNRQASIATNGYEGADAKVKIAITTLIGDIDVRHL</sequence>
<dbReference type="PIRSF" id="PIRSF031509">
    <property type="entry name" value="Cell_wall_LiaF/YvqF"/>
    <property type="match status" value="1"/>
</dbReference>
<feature type="transmembrane region" description="Helical" evidence="1">
    <location>
        <begin position="54"/>
        <end position="72"/>
    </location>
</feature>
<dbReference type="AlphaFoldDB" id="A0AAX1Q6A8"/>
<dbReference type="NCBIfam" id="NF040535">
    <property type="entry name" value="LiaF_C_term"/>
    <property type="match status" value="1"/>
</dbReference>
<reference evidence="3 4" key="1">
    <citation type="submission" date="2016-03" db="EMBL/GenBank/DDBJ databases">
        <title>Comparison of Bacillus endophyticus and B. anthracis characteristics using whole genome sequence analysis and microbiological techniques.</title>
        <authorList>
            <person name="Lekota K.E."/>
            <person name="Mafofo J."/>
            <person name="Rees J."/>
            <person name="Muchadeyi F.C."/>
            <person name="Madoroba E."/>
            <person name="Van Heerden H."/>
        </authorList>
    </citation>
    <scope>NUCLEOTIDE SEQUENCE [LARGE SCALE GENOMIC DNA]</scope>
    <source>
        <strain evidence="3 4">3631_10C</strain>
    </source>
</reference>
<dbReference type="GO" id="GO:0016020">
    <property type="term" value="C:membrane"/>
    <property type="evidence" value="ECO:0007669"/>
    <property type="project" value="InterPro"/>
</dbReference>
<feature type="domain" description="Cell wall-active antibiotics response LiaF-like C-terminal" evidence="2">
    <location>
        <begin position="151"/>
        <end position="262"/>
    </location>
</feature>
<dbReference type="InterPro" id="IPR016975">
    <property type="entry name" value="Cell_wall_LiaF"/>
</dbReference>
<evidence type="ECO:0000313" key="3">
    <source>
        <dbReference type="EMBL" id="RAS74743.1"/>
    </source>
</evidence>
<organism evidence="3 4">
    <name type="scientific">Priestia endophytica</name>
    <dbReference type="NCBI Taxonomy" id="135735"/>
    <lineage>
        <taxon>Bacteria</taxon>
        <taxon>Bacillati</taxon>
        <taxon>Bacillota</taxon>
        <taxon>Bacilli</taxon>
        <taxon>Bacillales</taxon>
        <taxon>Bacillaceae</taxon>
        <taxon>Priestia</taxon>
    </lineage>
</organism>
<comment type="caution">
    <text evidence="3">The sequence shown here is derived from an EMBL/GenBank/DDBJ whole genome shotgun (WGS) entry which is preliminary data.</text>
</comment>
<dbReference type="InterPro" id="IPR024425">
    <property type="entry name" value="LiaF-like_C"/>
</dbReference>
<dbReference type="InterPro" id="IPR047793">
    <property type="entry name" value="LiaF_C"/>
</dbReference>
<gene>
    <name evidence="3" type="ORF">A3864_17530</name>
</gene>
<keyword evidence="1" id="KW-1133">Transmembrane helix</keyword>
<protein>
    <recommendedName>
        <fullName evidence="2">Cell wall-active antibiotics response LiaF-like C-terminal domain-containing protein</fullName>
    </recommendedName>
</protein>
<dbReference type="Pfam" id="PF09922">
    <property type="entry name" value="LiaF-like_C"/>
    <property type="match status" value="1"/>
</dbReference>
<dbReference type="Proteomes" id="UP000250174">
    <property type="component" value="Unassembled WGS sequence"/>
</dbReference>
<feature type="transmembrane region" description="Helical" evidence="1">
    <location>
        <begin position="78"/>
        <end position="97"/>
    </location>
</feature>
<proteinExistence type="predicted"/>
<dbReference type="EMBL" id="LVYK01000044">
    <property type="protein sequence ID" value="RAS74743.1"/>
    <property type="molecule type" value="Genomic_DNA"/>
</dbReference>
<evidence type="ECO:0000256" key="1">
    <source>
        <dbReference type="SAM" id="Phobius"/>
    </source>
</evidence>